<dbReference type="PANTHER" id="PTHR22367:SF2">
    <property type="entry name" value="COILED-COIL DOMAIN-CONTAINING PROTEIN 14"/>
    <property type="match status" value="1"/>
</dbReference>
<keyword evidence="1" id="KW-0175">Coiled coil</keyword>
<feature type="region of interest" description="Disordered" evidence="2">
    <location>
        <begin position="84"/>
        <end position="211"/>
    </location>
</feature>
<reference evidence="3" key="1">
    <citation type="submission" date="2023-08" db="EMBL/GenBank/DDBJ databases">
        <authorList>
            <person name="Alioto T."/>
            <person name="Alioto T."/>
            <person name="Gomez Garrido J."/>
        </authorList>
    </citation>
    <scope>NUCLEOTIDE SEQUENCE</scope>
</reference>
<dbReference type="Pfam" id="PF15254">
    <property type="entry name" value="CCDC14"/>
    <property type="match status" value="3"/>
</dbReference>
<evidence type="ECO:0000256" key="1">
    <source>
        <dbReference type="SAM" id="Coils"/>
    </source>
</evidence>
<feature type="compositionally biased region" description="Pro residues" evidence="2">
    <location>
        <begin position="29"/>
        <end position="38"/>
    </location>
</feature>
<keyword evidence="4" id="KW-1185">Reference proteome</keyword>
<evidence type="ECO:0000313" key="4">
    <source>
        <dbReference type="Proteomes" id="UP001178508"/>
    </source>
</evidence>
<dbReference type="EMBL" id="OY660887">
    <property type="protein sequence ID" value="CAJ1087156.1"/>
    <property type="molecule type" value="Genomic_DNA"/>
</dbReference>
<proteinExistence type="predicted"/>
<feature type="region of interest" description="Disordered" evidence="2">
    <location>
        <begin position="17"/>
        <end position="40"/>
    </location>
</feature>
<dbReference type="AlphaFoldDB" id="A0AAV1HMT5"/>
<dbReference type="InterPro" id="IPR029343">
    <property type="entry name" value="CCDC14"/>
</dbReference>
<gene>
    <name evidence="3" type="ORF">XNOV1_A000784</name>
</gene>
<protein>
    <submittedName>
        <fullName evidence="3">Coiled-coil domain-containing protein 14</fullName>
    </submittedName>
</protein>
<accession>A0AAV1HMT5</accession>
<dbReference type="GO" id="GO:0034451">
    <property type="term" value="C:centriolar satellite"/>
    <property type="evidence" value="ECO:0007669"/>
    <property type="project" value="TreeGrafter"/>
</dbReference>
<feature type="coiled-coil region" evidence="1">
    <location>
        <begin position="296"/>
        <end position="406"/>
    </location>
</feature>
<sequence>MKGTAKTKVVTSGRLTGRVKVQSAKRRVPPNPAPPARPVPAYSLYSTDSEDQVTSLHKGLDRCADLLNGILQVDKSDVSPGVSRTLKAAAAKPKPSTSQGKKTMKKVPPQTDQKTHHSVQQVAGCRTPKTPHQTVTAPAAHSGVKLHPPRRHPQHKTPTIPPSQTITPSSDLHSHPPAPGAPPTRSEAQQEGDGGEFVPVRDVDPQTSDTHTCSLTMQQDLDPDQAGEDLLLDSHSDQTEERQRNAQDLLEELRALIAGQGIVAERLLGHLELTLCSSSSSLIKTGGSDIQAEAERASLQSQNTQLHRRVRNLQQQLKQIEEAERRQDAETFSASEVLILQGELTAAQSQLQELQFDLTELRKALQDTQSGLRESEAERAVIQTDLETTRRRLEECEREKSEFATLAQKRQEEIHNLNRILQSRNPSVCPAAHADSQISQQHFHRNPAEPPLDRITQYLKSLGQMEKACVSTETDAELPSHPAVRSTDPSVCSSLQQPENHRRQLFNSSLSHCDRVSLCSDWSRTSGSTFNTRDEAAFRDGLAALDATIASLQKTMKLDLKS</sequence>
<evidence type="ECO:0000313" key="3">
    <source>
        <dbReference type="EMBL" id="CAJ1087156.1"/>
    </source>
</evidence>
<dbReference type="PANTHER" id="PTHR22367">
    <property type="entry name" value="COILED-COIL DOMAIN-CONTAINING PROTEIN 14"/>
    <property type="match status" value="1"/>
</dbReference>
<name>A0AAV1HMT5_XYRNO</name>
<dbReference type="GO" id="GO:0071539">
    <property type="term" value="P:protein localization to centrosome"/>
    <property type="evidence" value="ECO:0007669"/>
    <property type="project" value="TreeGrafter"/>
</dbReference>
<dbReference type="Proteomes" id="UP001178508">
    <property type="component" value="Chromosome 24"/>
</dbReference>
<organism evidence="3 4">
    <name type="scientific">Xyrichtys novacula</name>
    <name type="common">Pearly razorfish</name>
    <name type="synonym">Hemipteronotus novacula</name>
    <dbReference type="NCBI Taxonomy" id="13765"/>
    <lineage>
        <taxon>Eukaryota</taxon>
        <taxon>Metazoa</taxon>
        <taxon>Chordata</taxon>
        <taxon>Craniata</taxon>
        <taxon>Vertebrata</taxon>
        <taxon>Euteleostomi</taxon>
        <taxon>Actinopterygii</taxon>
        <taxon>Neopterygii</taxon>
        <taxon>Teleostei</taxon>
        <taxon>Neoteleostei</taxon>
        <taxon>Acanthomorphata</taxon>
        <taxon>Eupercaria</taxon>
        <taxon>Labriformes</taxon>
        <taxon>Labridae</taxon>
        <taxon>Xyrichtys</taxon>
    </lineage>
</organism>
<evidence type="ECO:0000256" key="2">
    <source>
        <dbReference type="SAM" id="MobiDB-lite"/>
    </source>
</evidence>